<organism evidence="1 2">
    <name type="scientific">Candidatus Enterococcus avicola</name>
    <dbReference type="NCBI Taxonomy" id="2838561"/>
    <lineage>
        <taxon>Bacteria</taxon>
        <taxon>Bacillati</taxon>
        <taxon>Bacillota</taxon>
        <taxon>Bacilli</taxon>
        <taxon>Lactobacillales</taxon>
        <taxon>Enterococcaceae</taxon>
        <taxon>Enterococcus</taxon>
    </lineage>
</organism>
<accession>A0A9D2JHS4</accession>
<dbReference type="Proteomes" id="UP000824063">
    <property type="component" value="Unassembled WGS sequence"/>
</dbReference>
<proteinExistence type="predicted"/>
<dbReference type="AlphaFoldDB" id="A0A9D2JHS4"/>
<dbReference type="GO" id="GO:0008081">
    <property type="term" value="F:phosphoric diester hydrolase activity"/>
    <property type="evidence" value="ECO:0007669"/>
    <property type="project" value="InterPro"/>
</dbReference>
<evidence type="ECO:0000313" key="1">
    <source>
        <dbReference type="EMBL" id="HIZ52889.1"/>
    </source>
</evidence>
<name>A0A9D2JHS4_9ENTE</name>
<protein>
    <submittedName>
        <fullName evidence="1">Glycerophosphodiester phosphodiesterase</fullName>
    </submittedName>
</protein>
<sequence>MTQITAHSGSDGTADNCLSFIQFFLDKPIDALEVDIRKNHLGELVLNHDALELREYPSLKEAFLLLKGSKILLNCDLKESNLETEVEQLARTCDYWEFVQLSGAVSMAFVQRWPEKVLVNIENTNPVFLLEDWYESDVFEALSFLANQGAKVINIHYKQLTSNIYQKGRRLGLNFSVWTVNDLDKIQAFQEQGVYNITTRSAWVYLQLKEDQHEVLKSETIVS</sequence>
<dbReference type="GO" id="GO:0006629">
    <property type="term" value="P:lipid metabolic process"/>
    <property type="evidence" value="ECO:0007669"/>
    <property type="project" value="InterPro"/>
</dbReference>
<dbReference type="Gene3D" id="3.20.20.190">
    <property type="entry name" value="Phosphatidylinositol (PI) phosphodiesterase"/>
    <property type="match status" value="1"/>
</dbReference>
<dbReference type="SUPFAM" id="SSF51695">
    <property type="entry name" value="PLC-like phosphodiesterases"/>
    <property type="match status" value="1"/>
</dbReference>
<reference evidence="1" key="2">
    <citation type="submission" date="2021-04" db="EMBL/GenBank/DDBJ databases">
        <authorList>
            <person name="Gilroy R."/>
        </authorList>
    </citation>
    <scope>NUCLEOTIDE SEQUENCE</scope>
    <source>
        <strain evidence="1">CHK172-16539</strain>
    </source>
</reference>
<gene>
    <name evidence="1" type="ORF">IAA20_02985</name>
</gene>
<dbReference type="CDD" id="cd08556">
    <property type="entry name" value="GDPD"/>
    <property type="match status" value="1"/>
</dbReference>
<comment type="caution">
    <text evidence="1">The sequence shown here is derived from an EMBL/GenBank/DDBJ whole genome shotgun (WGS) entry which is preliminary data.</text>
</comment>
<reference evidence="1" key="1">
    <citation type="journal article" date="2021" name="PeerJ">
        <title>Extensive microbial diversity within the chicken gut microbiome revealed by metagenomics and culture.</title>
        <authorList>
            <person name="Gilroy R."/>
            <person name="Ravi A."/>
            <person name="Getino M."/>
            <person name="Pursley I."/>
            <person name="Horton D.L."/>
            <person name="Alikhan N.F."/>
            <person name="Baker D."/>
            <person name="Gharbi K."/>
            <person name="Hall N."/>
            <person name="Watson M."/>
            <person name="Adriaenssens E.M."/>
            <person name="Foster-Nyarko E."/>
            <person name="Jarju S."/>
            <person name="Secka A."/>
            <person name="Antonio M."/>
            <person name="Oren A."/>
            <person name="Chaudhuri R.R."/>
            <person name="La Ragione R."/>
            <person name="Hildebrand F."/>
            <person name="Pallen M.J."/>
        </authorList>
    </citation>
    <scope>NUCLEOTIDE SEQUENCE</scope>
    <source>
        <strain evidence="1">CHK172-16539</strain>
    </source>
</reference>
<evidence type="ECO:0000313" key="2">
    <source>
        <dbReference type="Proteomes" id="UP000824063"/>
    </source>
</evidence>
<dbReference type="InterPro" id="IPR017946">
    <property type="entry name" value="PLC-like_Pdiesterase_TIM-brl"/>
</dbReference>
<dbReference type="EMBL" id="DXBN01000068">
    <property type="protein sequence ID" value="HIZ52889.1"/>
    <property type="molecule type" value="Genomic_DNA"/>
</dbReference>